<dbReference type="InterPro" id="IPR020841">
    <property type="entry name" value="PKS_Beta-ketoAc_synthase_dom"/>
</dbReference>
<dbReference type="SUPFAM" id="SSF51735">
    <property type="entry name" value="NAD(P)-binding Rossmann-fold domains"/>
    <property type="match status" value="1"/>
</dbReference>
<accession>A0A9P8ZW12</accession>
<keyword evidence="9" id="KW-0521">NADP</keyword>
<evidence type="ECO:0000256" key="8">
    <source>
        <dbReference type="ARBA" id="ARBA00022832"/>
    </source>
</evidence>
<feature type="domain" description="Ketosynthase family 3 (KS3)" evidence="17">
    <location>
        <begin position="1083"/>
        <end position="1628"/>
    </location>
</feature>
<feature type="region of interest" description="Disordered" evidence="16">
    <location>
        <begin position="1315"/>
        <end position="1334"/>
    </location>
</feature>
<dbReference type="Gene3D" id="3.40.50.720">
    <property type="entry name" value="NAD(P)-binding Rossmann-like Domain"/>
    <property type="match status" value="1"/>
</dbReference>
<dbReference type="GO" id="GO:0008897">
    <property type="term" value="F:holo-[acyl-carrier-protein] synthase activity"/>
    <property type="evidence" value="ECO:0007669"/>
    <property type="project" value="InterPro"/>
</dbReference>
<evidence type="ECO:0000256" key="6">
    <source>
        <dbReference type="ARBA" id="ARBA00022553"/>
    </source>
</evidence>
<dbReference type="PANTHER" id="PTHR10982">
    <property type="entry name" value="MALONYL COA-ACYL CARRIER PROTEIN TRANSACYLASE"/>
    <property type="match status" value="1"/>
</dbReference>
<name>A0A9P8ZW12_9PEZI</name>
<evidence type="ECO:0000256" key="4">
    <source>
        <dbReference type="ARBA" id="ARBA00014008"/>
    </source>
</evidence>
<dbReference type="GO" id="GO:0044550">
    <property type="term" value="P:secondary metabolite biosynthetic process"/>
    <property type="evidence" value="ECO:0007669"/>
    <property type="project" value="UniProtKB-ARBA"/>
</dbReference>
<dbReference type="Gene3D" id="3.90.25.70">
    <property type="match status" value="1"/>
</dbReference>
<dbReference type="GO" id="GO:0004315">
    <property type="term" value="F:3-oxoacyl-[acyl-carrier-protein] synthase activity"/>
    <property type="evidence" value="ECO:0007669"/>
    <property type="project" value="UniProtKB-EC"/>
</dbReference>
<dbReference type="Gene3D" id="3.40.47.10">
    <property type="match status" value="1"/>
</dbReference>
<dbReference type="Pfam" id="PF02801">
    <property type="entry name" value="Ketoacyl-synt_C"/>
    <property type="match status" value="1"/>
</dbReference>
<dbReference type="Gene3D" id="3.30.70.2490">
    <property type="match status" value="1"/>
</dbReference>
<dbReference type="EC" id="2.3.1.41" evidence="3"/>
<dbReference type="InterPro" id="IPR041550">
    <property type="entry name" value="FASI_helical"/>
</dbReference>
<feature type="modified residue" description="O-(pantetheine 4'-phosphoryl)serine" evidence="15">
    <location>
        <position position="181"/>
    </location>
</feature>
<dbReference type="OrthoDB" id="4301761at2759"/>
<reference evidence="18" key="1">
    <citation type="journal article" date="2021" name="Nat. Commun.">
        <title>Genetic determinants of endophytism in the Arabidopsis root mycobiome.</title>
        <authorList>
            <person name="Mesny F."/>
            <person name="Miyauchi S."/>
            <person name="Thiergart T."/>
            <person name="Pickel B."/>
            <person name="Atanasova L."/>
            <person name="Karlsson M."/>
            <person name="Huettel B."/>
            <person name="Barry K.W."/>
            <person name="Haridas S."/>
            <person name="Chen C."/>
            <person name="Bauer D."/>
            <person name="Andreopoulos W."/>
            <person name="Pangilinan J."/>
            <person name="LaButti K."/>
            <person name="Riley R."/>
            <person name="Lipzen A."/>
            <person name="Clum A."/>
            <person name="Drula E."/>
            <person name="Henrissat B."/>
            <person name="Kohler A."/>
            <person name="Grigoriev I.V."/>
            <person name="Martin F.M."/>
            <person name="Hacquard S."/>
        </authorList>
    </citation>
    <scope>NUCLEOTIDE SEQUENCE</scope>
    <source>
        <strain evidence="18">MPI-SDFR-AT-0073</strain>
    </source>
</reference>
<dbReference type="Pfam" id="PF18314">
    <property type="entry name" value="FAS_I_H"/>
    <property type="match status" value="1"/>
</dbReference>
<feature type="active site" description="For beta-ketoacyl synthase activity" evidence="14">
    <location>
        <position position="1265"/>
    </location>
</feature>
<sequence length="1690" mass="184157">MGGSQKYTPTEQELTQILVTELLAHQFCFPVQWIDTQDAILRDFATERMVEIGPAETLVNMAKKTLKADYESHDIARGLQREFLSYKKNADAIYYKLQAEEATATSVSKPTTASPLPVVVAAAAVPAESAPVLAPAQAISVPDKSLEPIDVLTVLVAVALKKSATDIIKDQTIKALCGGRSTVQNEIIGDLTKEFGALPDQPEDVALADLSTNLLDCGLGNKLGPCTNALVGKVASTKLPAGSNVASLRQYLESRWGFKQGLQDRTLLFVISRQPSARLAGEKDFHSFLDEIAHDVLRSIGVDPSSLSSGSGSAQSAGTVAVSSEALNALQSEQRGQDRTLLDVYAKRLGVDLGATNSESKKAKAMIDELQGKIDAWSAEHGEAYERGIAPKFDVKKVRKYDSYWNWVVQDVLALFSLAMTGQAEKFESQIRERLSRFPVRVTPQLLDVTRYLLQTLRELPDSPRKEVTQEWLQDLQRACISASDKKQLSFKNSVVSTVPILSIDEKGKISVHEMPRMTRSPDSMSVMSSEEGDDTSSNIDAQSYQSGISTPSMSEAVFSRHPARVASGMESPLSSIYTDPVIVGGGPAPDGRYHGTSSLKWTPELQTKGRSGWRRNDDITNGYLRWFQRASIDGVSFNDKAILVTGAGKSSIGSEIVAMSLAAGGKVLVTTSSYSKTTVDYYQDLYRQHGARQSQLVVVPFNGGSNQDIQNLVAYIYDDVSKGGLGWDLDHVIPFAAVGEAGRAVDGIDDKSELAHRVMLTNLVRLLGAVKSNKSQRRIETHPTHVLLPLSPNHGIFGQDGLYAESKIGLEALMNKWWSEDWNDYLTLCGTVIGWTRGTGLMSNNDVLATGIEDDLGIRTFSASEMAWHIIGLMDATVASFCDLEPLMADLTGGLSASMNLKPVLDQIQDNINSKSDIKKAIAKEEVFESGEDLSMVPAPRKLSRKAKIQVEEVNLPEFKELQPLAANMQGMVDLERVVVAVGFGEAGPCGSARTRWEAECSGTFSVDGCLELAWIMGLVQYHNGPLQGKDYCGWIDSKNKSIITDAEVKSKFEDYIIEHTGIRVIESQEHDLTSPDKEQVLHEVMITEDLEPFEVSFETAEDFKREHGEKVVVAETADGQFSVSLKAGTTLMIPKAVTFKNALGAQMPSGWDPRIYGIPDDIISQVDPVTLYALVSTVEAFLSAGITDPYELYDHIHVSDLGNAVGASLGGLKSLHEMFKRRFLDRQVQKDILAETFVNTTAAWINMLLVGSSGPIRTPVGACATALESVDTGYDLIVGGKAKAVLVGGTDALERDIAQEFANMQATINAEKDAAAGRTPKEASRPTTSTRGGFVEGEGCGIQLLTTARLALDMGLPIRGIIALTHTASDKIGRSVPAPGKGVLTIATEKRGKFTSPMLDIAHRRRHLSHRLHQIEEKRDMELAWLHDRLNSMRSRRSSVDTVVADSTSGDEYAEQCRHDIEADAQRAFKEAQNTYGNEFWKHDDSISPLRGALAVWGLTIDDLSVASLHGTSTKKNDTNETAVIQSQLSFLGRTQGNVLPCVLQKSLLGHGKGAAGAFAVNGCLQMLNTGLIPGNRNADNIDSELQSRDLLFFPSQTYNMPTGIKAFSVTSFGFGQKGAQVIGVNAKYLFATITEKEYEAYKSKVVARQARATRVLQEAIYGGKLVQLKDKSVYEDDKLEETLLNRF</sequence>
<keyword evidence="6" id="KW-0597">Phosphoprotein</keyword>
<dbReference type="Pfam" id="PF00109">
    <property type="entry name" value="ketoacyl-synt"/>
    <property type="match status" value="1"/>
</dbReference>
<evidence type="ECO:0000313" key="19">
    <source>
        <dbReference type="Proteomes" id="UP000758603"/>
    </source>
</evidence>
<dbReference type="GO" id="GO:0042759">
    <property type="term" value="P:long-chain fatty acid biosynthetic process"/>
    <property type="evidence" value="ECO:0007669"/>
    <property type="project" value="UniProtKB-UniRule"/>
</dbReference>
<evidence type="ECO:0000256" key="7">
    <source>
        <dbReference type="ARBA" id="ARBA00022679"/>
    </source>
</evidence>
<keyword evidence="10" id="KW-0560">Oxidoreductase</keyword>
<keyword evidence="11" id="KW-0444">Lipid biosynthesis</keyword>
<evidence type="ECO:0000256" key="11">
    <source>
        <dbReference type="ARBA" id="ARBA00023160"/>
    </source>
</evidence>
<dbReference type="Gene3D" id="6.10.140.1410">
    <property type="match status" value="1"/>
</dbReference>
<keyword evidence="8" id="KW-0276">Fatty acid metabolism</keyword>
<keyword evidence="7 13" id="KW-0808">Transferase</keyword>
<dbReference type="Pfam" id="PF18325">
    <property type="entry name" value="Fas_alpha_ACP"/>
    <property type="match status" value="1"/>
</dbReference>
<dbReference type="SUPFAM" id="SSF53901">
    <property type="entry name" value="Thiolase-like"/>
    <property type="match status" value="2"/>
</dbReference>
<gene>
    <name evidence="18" type="ORF">BKA67DRAFT_330604</name>
</gene>
<keyword evidence="5 13" id="KW-0596">Phosphopantetheine</keyword>
<dbReference type="InterPro" id="IPR016039">
    <property type="entry name" value="Thiolase-like"/>
</dbReference>
<dbReference type="EC" id="1.1.1.100" evidence="2"/>
<dbReference type="PROSITE" id="PS00606">
    <property type="entry name" value="KS3_1"/>
    <property type="match status" value="1"/>
</dbReference>
<dbReference type="PIRSF" id="PIRSF000454">
    <property type="entry name" value="FAS_yeast_alpha"/>
    <property type="match status" value="1"/>
</dbReference>
<dbReference type="InterPro" id="IPR040899">
    <property type="entry name" value="Fas_alpha_ACP"/>
</dbReference>
<evidence type="ECO:0000256" key="10">
    <source>
        <dbReference type="ARBA" id="ARBA00023002"/>
    </source>
</evidence>
<dbReference type="GO" id="GO:0004316">
    <property type="term" value="F:3-oxoacyl-[acyl-carrier-protein] reductase (NADPH) activity"/>
    <property type="evidence" value="ECO:0007669"/>
    <property type="project" value="UniProtKB-EC"/>
</dbReference>
<dbReference type="SUPFAM" id="SSF52151">
    <property type="entry name" value="FabD/lysophospholipase-like"/>
    <property type="match status" value="1"/>
</dbReference>
<dbReference type="GO" id="GO:0004312">
    <property type="term" value="F:fatty acid synthase activity"/>
    <property type="evidence" value="ECO:0007669"/>
    <property type="project" value="InterPro"/>
</dbReference>
<comment type="caution">
    <text evidence="18">The sequence shown here is derived from an EMBL/GenBank/DDBJ whole genome shotgun (WGS) entry which is preliminary data.</text>
</comment>
<evidence type="ECO:0000256" key="12">
    <source>
        <dbReference type="ARBA" id="ARBA00048508"/>
    </source>
</evidence>
<evidence type="ECO:0000256" key="9">
    <source>
        <dbReference type="ARBA" id="ARBA00022857"/>
    </source>
</evidence>
<dbReference type="Gene3D" id="6.10.250.1930">
    <property type="match status" value="1"/>
</dbReference>
<evidence type="ECO:0000256" key="5">
    <source>
        <dbReference type="ARBA" id="ARBA00022450"/>
    </source>
</evidence>
<proteinExistence type="inferred from homology"/>
<dbReference type="CDD" id="cd08950">
    <property type="entry name" value="KR_fFAS_SDR_c_like"/>
    <property type="match status" value="1"/>
</dbReference>
<keyword evidence="19" id="KW-1185">Reference proteome</keyword>
<evidence type="ECO:0000256" key="3">
    <source>
        <dbReference type="ARBA" id="ARBA00013191"/>
    </source>
</evidence>
<dbReference type="FunFam" id="3.30.70.2490:FF:000001">
    <property type="entry name" value="Fatty acid synthase subunit alpha"/>
    <property type="match status" value="1"/>
</dbReference>
<evidence type="ECO:0000256" key="16">
    <source>
        <dbReference type="SAM" id="MobiDB-lite"/>
    </source>
</evidence>
<dbReference type="PANTHER" id="PTHR10982:SF21">
    <property type="entry name" value="FATTY ACID SYNTHASE SUBUNIT BETA"/>
    <property type="match status" value="1"/>
</dbReference>
<dbReference type="GO" id="GO:0005835">
    <property type="term" value="C:fatty acid synthase complex"/>
    <property type="evidence" value="ECO:0007669"/>
    <property type="project" value="InterPro"/>
</dbReference>
<dbReference type="PROSITE" id="PS52004">
    <property type="entry name" value="KS3_2"/>
    <property type="match status" value="1"/>
</dbReference>
<evidence type="ECO:0000256" key="2">
    <source>
        <dbReference type="ARBA" id="ARBA00012948"/>
    </source>
</evidence>
<dbReference type="InterPro" id="IPR036291">
    <property type="entry name" value="NAD(P)-bd_dom_sf"/>
</dbReference>
<dbReference type="CDD" id="cd00828">
    <property type="entry name" value="elong_cond_enzymes"/>
    <property type="match status" value="1"/>
</dbReference>
<feature type="compositionally biased region" description="Basic and acidic residues" evidence="16">
    <location>
        <begin position="1315"/>
        <end position="1326"/>
    </location>
</feature>
<dbReference type="InterPro" id="IPR014030">
    <property type="entry name" value="Ketoacyl_synth_N"/>
</dbReference>
<keyword evidence="11" id="KW-0275">Fatty acid biosynthesis</keyword>
<dbReference type="FunFam" id="3.40.50.720:FF:000168">
    <property type="entry name" value="Fatty acid synthase subunit alpha"/>
    <property type="match status" value="1"/>
</dbReference>
<dbReference type="InterPro" id="IPR047224">
    <property type="entry name" value="FAS_alpha_su_C"/>
</dbReference>
<dbReference type="InterPro" id="IPR050830">
    <property type="entry name" value="Fungal_FAS"/>
</dbReference>
<evidence type="ECO:0000256" key="1">
    <source>
        <dbReference type="ARBA" id="ARBA00007485"/>
    </source>
</evidence>
<dbReference type="EMBL" id="JAGPXC010000006">
    <property type="protein sequence ID" value="KAH6651498.1"/>
    <property type="molecule type" value="Genomic_DNA"/>
</dbReference>
<feature type="region of interest" description="Disordered" evidence="16">
    <location>
        <begin position="519"/>
        <end position="540"/>
    </location>
</feature>
<evidence type="ECO:0000256" key="15">
    <source>
        <dbReference type="PIRSR" id="PIRSR000454-4"/>
    </source>
</evidence>
<comment type="catalytic activity">
    <reaction evidence="12">
        <text>a (3R)-hydroxyacyl-[ACP] + NADP(+) = a 3-oxoacyl-[ACP] + NADPH + H(+)</text>
        <dbReference type="Rhea" id="RHEA:17397"/>
        <dbReference type="Rhea" id="RHEA-COMP:9916"/>
        <dbReference type="Rhea" id="RHEA-COMP:9945"/>
        <dbReference type="ChEBI" id="CHEBI:15378"/>
        <dbReference type="ChEBI" id="CHEBI:57783"/>
        <dbReference type="ChEBI" id="CHEBI:58349"/>
        <dbReference type="ChEBI" id="CHEBI:78776"/>
        <dbReference type="ChEBI" id="CHEBI:78827"/>
        <dbReference type="EC" id="1.1.1.100"/>
    </reaction>
</comment>
<dbReference type="InterPro" id="IPR018201">
    <property type="entry name" value="Ketoacyl_synth_AS"/>
</dbReference>
<keyword evidence="11" id="KW-0443">Lipid metabolism</keyword>
<dbReference type="InterPro" id="IPR014031">
    <property type="entry name" value="Ketoacyl_synth_C"/>
</dbReference>
<dbReference type="GeneID" id="70125133"/>
<dbReference type="InterPro" id="IPR026025">
    <property type="entry name" value="FAS_alpha_yeast"/>
</dbReference>
<protein>
    <recommendedName>
        <fullName evidence="4">Fatty acid synthase subunit alpha</fullName>
        <ecNumber evidence="2">1.1.1.100</ecNumber>
        <ecNumber evidence="3">2.3.1.41</ecNumber>
    </recommendedName>
</protein>
<evidence type="ECO:0000313" key="18">
    <source>
        <dbReference type="EMBL" id="KAH6651498.1"/>
    </source>
</evidence>
<dbReference type="InterPro" id="IPR016035">
    <property type="entry name" value="Acyl_Trfase/lysoPLipase"/>
</dbReference>
<evidence type="ECO:0000259" key="17">
    <source>
        <dbReference type="PROSITE" id="PS52004"/>
    </source>
</evidence>
<dbReference type="Proteomes" id="UP000758603">
    <property type="component" value="Unassembled WGS sequence"/>
</dbReference>
<organism evidence="18 19">
    <name type="scientific">Truncatella angustata</name>
    <dbReference type="NCBI Taxonomy" id="152316"/>
    <lineage>
        <taxon>Eukaryota</taxon>
        <taxon>Fungi</taxon>
        <taxon>Dikarya</taxon>
        <taxon>Ascomycota</taxon>
        <taxon>Pezizomycotina</taxon>
        <taxon>Sordariomycetes</taxon>
        <taxon>Xylariomycetidae</taxon>
        <taxon>Amphisphaeriales</taxon>
        <taxon>Sporocadaceae</taxon>
        <taxon>Truncatella</taxon>
    </lineage>
</organism>
<dbReference type="FunFam" id="3.90.25.70:FF:000001">
    <property type="entry name" value="Fatty acid synthase subunit alpha"/>
    <property type="match status" value="1"/>
</dbReference>
<comment type="similarity">
    <text evidence="1 13">Belongs to the thiolase-like superfamily. Fungal fatty acid synthetase subunit alpha family.</text>
</comment>
<evidence type="ECO:0000256" key="13">
    <source>
        <dbReference type="PIRNR" id="PIRNR000454"/>
    </source>
</evidence>
<dbReference type="RefSeq" id="XP_045955776.1">
    <property type="nucleotide sequence ID" value="XM_046096240.1"/>
</dbReference>
<evidence type="ECO:0000256" key="14">
    <source>
        <dbReference type="PIRSR" id="PIRSR000454-1"/>
    </source>
</evidence>